<dbReference type="AlphaFoldDB" id="A0AA36IDF6"/>
<reference evidence="9" key="1">
    <citation type="submission" date="2023-08" db="EMBL/GenBank/DDBJ databases">
        <authorList>
            <person name="Chen Y."/>
            <person name="Shah S."/>
            <person name="Dougan E. K."/>
            <person name="Thang M."/>
            <person name="Chan C."/>
        </authorList>
    </citation>
    <scope>NUCLEOTIDE SEQUENCE</scope>
</reference>
<feature type="transmembrane region" description="Helical" evidence="7">
    <location>
        <begin position="562"/>
        <end position="582"/>
    </location>
</feature>
<dbReference type="InterPro" id="IPR020846">
    <property type="entry name" value="MFS_dom"/>
</dbReference>
<keyword evidence="10" id="KW-1185">Reference proteome</keyword>
<feature type="transmembrane region" description="Helical" evidence="7">
    <location>
        <begin position="620"/>
        <end position="642"/>
    </location>
</feature>
<dbReference type="PANTHER" id="PTHR23504:SF15">
    <property type="entry name" value="MAJOR FACILITATOR SUPERFAMILY (MFS) PROFILE DOMAIN-CONTAINING PROTEIN"/>
    <property type="match status" value="1"/>
</dbReference>
<organism evidence="9 10">
    <name type="scientific">Effrenium voratum</name>
    <dbReference type="NCBI Taxonomy" id="2562239"/>
    <lineage>
        <taxon>Eukaryota</taxon>
        <taxon>Sar</taxon>
        <taxon>Alveolata</taxon>
        <taxon>Dinophyceae</taxon>
        <taxon>Suessiales</taxon>
        <taxon>Symbiodiniaceae</taxon>
        <taxon>Effrenium</taxon>
    </lineage>
</organism>
<evidence type="ECO:0000256" key="1">
    <source>
        <dbReference type="ARBA" id="ARBA00004141"/>
    </source>
</evidence>
<feature type="transmembrane region" description="Helical" evidence="7">
    <location>
        <begin position="380"/>
        <end position="398"/>
    </location>
</feature>
<evidence type="ECO:0000256" key="3">
    <source>
        <dbReference type="ARBA" id="ARBA00022692"/>
    </source>
</evidence>
<dbReference type="InterPro" id="IPR022127">
    <property type="entry name" value="STIMATE/YPL162C"/>
</dbReference>
<evidence type="ECO:0000259" key="8">
    <source>
        <dbReference type="PROSITE" id="PS50850"/>
    </source>
</evidence>
<dbReference type="GO" id="GO:0022857">
    <property type="term" value="F:transmembrane transporter activity"/>
    <property type="evidence" value="ECO:0007669"/>
    <property type="project" value="InterPro"/>
</dbReference>
<dbReference type="PANTHER" id="PTHR23504">
    <property type="entry name" value="MAJOR FACILITATOR SUPERFAMILY DOMAIN-CONTAINING PROTEIN 10"/>
    <property type="match status" value="1"/>
</dbReference>
<feature type="transmembrane region" description="Helical" evidence="7">
    <location>
        <begin position="163"/>
        <end position="183"/>
    </location>
</feature>
<feature type="transmembrane region" description="Helical" evidence="7">
    <location>
        <begin position="45"/>
        <end position="67"/>
    </location>
</feature>
<evidence type="ECO:0000256" key="7">
    <source>
        <dbReference type="SAM" id="Phobius"/>
    </source>
</evidence>
<feature type="transmembrane region" description="Helical" evidence="7">
    <location>
        <begin position="662"/>
        <end position="682"/>
    </location>
</feature>
<feature type="compositionally biased region" description="Basic and acidic residues" evidence="6">
    <location>
        <begin position="704"/>
        <end position="717"/>
    </location>
</feature>
<evidence type="ECO:0000313" key="9">
    <source>
        <dbReference type="EMBL" id="CAJ1384184.1"/>
    </source>
</evidence>
<feature type="transmembrane region" description="Helical" evidence="7">
    <location>
        <begin position="348"/>
        <end position="373"/>
    </location>
</feature>
<feature type="transmembrane region" description="Helical" evidence="7">
    <location>
        <begin position="137"/>
        <end position="157"/>
    </location>
</feature>
<feature type="region of interest" description="Disordered" evidence="6">
    <location>
        <begin position="691"/>
        <end position="717"/>
    </location>
</feature>
<keyword evidence="3 7" id="KW-0812">Transmembrane</keyword>
<feature type="transmembrane region" description="Helical" evidence="7">
    <location>
        <begin position="79"/>
        <end position="98"/>
    </location>
</feature>
<evidence type="ECO:0000256" key="2">
    <source>
        <dbReference type="ARBA" id="ARBA00022448"/>
    </source>
</evidence>
<name>A0AA36IDF6_9DINO</name>
<evidence type="ECO:0000256" key="4">
    <source>
        <dbReference type="ARBA" id="ARBA00022989"/>
    </source>
</evidence>
<dbReference type="EMBL" id="CAUJNA010001090">
    <property type="protein sequence ID" value="CAJ1384184.1"/>
    <property type="molecule type" value="Genomic_DNA"/>
</dbReference>
<feature type="compositionally biased region" description="Acidic residues" evidence="6">
    <location>
        <begin position="694"/>
        <end position="703"/>
    </location>
</feature>
<dbReference type="GO" id="GO:0006508">
    <property type="term" value="P:proteolysis"/>
    <property type="evidence" value="ECO:0007669"/>
    <property type="project" value="InterPro"/>
</dbReference>
<dbReference type="PRINTS" id="PR01035">
    <property type="entry name" value="TCRTETA"/>
</dbReference>
<evidence type="ECO:0000313" key="10">
    <source>
        <dbReference type="Proteomes" id="UP001178507"/>
    </source>
</evidence>
<dbReference type="Pfam" id="PF12400">
    <property type="entry name" value="STIMATE"/>
    <property type="match status" value="1"/>
</dbReference>
<sequence>MGAGAADKHVEPSLMSVYLAVLLDKMGAMMVLPLLPFIARKMDSSPFAVGLLQSLYSLTQVFGTLLLGLMADVHGKRRILLLSLVSSSVALLAFGLSVSMWQLLLARAFHGFFSGTVSICQAIVSEVTAPEDRVGKMALIMAAYGVGVVLGPGLAGLIAPYGSLPVCAVAALCAFANFCLGLVQIPEIKPLKACAETKNAEAPPSSTLAGCSQLLRSLLADYVLAAVCFLTFCEELAVGIFMGVSALFFQDRYGITAGKLGLVFCAAGTVMVIFQGFVVSKLVAAIGRPTSILLGWVTRLAIFVALASLQFAAMPWLSAVCVVAGGALIDPSCASLTSDRASEGTSGIYLGVYQAAASVGAFVGPIIGGFLYCYEITAPYWMAAAVSLSCLPAVLALFRSPAPERHPAKEPFIISEVSPPLARAINRAATGFRCLADTGASMFTLPLPELAARTILHKERISEECIPMRKSRSELHSVQPRAGRLFSRVLLRQYSMNACDRSKTEALLLKWSQSHDGRDFAEFLMDSSKQLIGSGWIHMLNLLFAKKLEEQFQSAGGDECDWYWINIVVDCTLGVAVTFVLLQLSARLIQMMIPDQADDFRSGEYRIDGRTDAGKYAKQLAVWLVIVSSMKVIMVAFMAVGHSTLLVLAKMALAPFSASPNLKLLVAMIATPFCMNAMQFWITDSFIKKKGGGAEEDEDDIELDDRGGRTKIDHGDL</sequence>
<keyword evidence="2" id="KW-0813">Transport</keyword>
<evidence type="ECO:0000256" key="6">
    <source>
        <dbReference type="SAM" id="MobiDB-lite"/>
    </source>
</evidence>
<dbReference type="Gene3D" id="1.20.1250.20">
    <property type="entry name" value="MFS general substrate transporter like domains"/>
    <property type="match status" value="1"/>
</dbReference>
<feature type="transmembrane region" description="Helical" evidence="7">
    <location>
        <begin position="260"/>
        <end position="279"/>
    </location>
</feature>
<proteinExistence type="predicted"/>
<feature type="domain" description="Major facilitator superfamily (MFS) profile" evidence="8">
    <location>
        <begin position="13"/>
        <end position="402"/>
    </location>
</feature>
<dbReference type="Proteomes" id="UP001178507">
    <property type="component" value="Unassembled WGS sequence"/>
</dbReference>
<feature type="transmembrane region" description="Helical" evidence="7">
    <location>
        <begin position="300"/>
        <end position="328"/>
    </location>
</feature>
<protein>
    <recommendedName>
        <fullName evidence="8">Major facilitator superfamily (MFS) profile domain-containing protein</fullName>
    </recommendedName>
</protein>
<dbReference type="PROSITE" id="PS50850">
    <property type="entry name" value="MFS"/>
    <property type="match status" value="1"/>
</dbReference>
<evidence type="ECO:0000256" key="5">
    <source>
        <dbReference type="ARBA" id="ARBA00023136"/>
    </source>
</evidence>
<feature type="transmembrane region" description="Helical" evidence="7">
    <location>
        <begin position="17"/>
        <end position="39"/>
    </location>
</feature>
<keyword evidence="5 7" id="KW-0472">Membrane</keyword>
<dbReference type="InterPro" id="IPR036259">
    <property type="entry name" value="MFS_trans_sf"/>
</dbReference>
<accession>A0AA36IDF6</accession>
<gene>
    <name evidence="9" type="ORF">EVOR1521_LOCUS11095</name>
</gene>
<dbReference type="Pfam" id="PF07690">
    <property type="entry name" value="MFS_1"/>
    <property type="match status" value="1"/>
</dbReference>
<dbReference type="SUPFAM" id="SSF103473">
    <property type="entry name" value="MFS general substrate transporter"/>
    <property type="match status" value="1"/>
</dbReference>
<keyword evidence="4 7" id="KW-1133">Transmembrane helix</keyword>
<dbReference type="InterPro" id="IPR001958">
    <property type="entry name" value="Tet-R_TetA/multi-R_MdtG-like"/>
</dbReference>
<comment type="caution">
    <text evidence="9">The sequence shown here is derived from an EMBL/GenBank/DDBJ whole genome shotgun (WGS) entry which is preliminary data.</text>
</comment>
<dbReference type="GO" id="GO:0004190">
    <property type="term" value="F:aspartic-type endopeptidase activity"/>
    <property type="evidence" value="ECO:0007669"/>
    <property type="project" value="InterPro"/>
</dbReference>
<dbReference type="GO" id="GO:0016020">
    <property type="term" value="C:membrane"/>
    <property type="evidence" value="ECO:0007669"/>
    <property type="project" value="UniProtKB-SubCell"/>
</dbReference>
<dbReference type="InterPro" id="IPR001969">
    <property type="entry name" value="Aspartic_peptidase_AS"/>
</dbReference>
<comment type="subcellular location">
    <subcellularLocation>
        <location evidence="1">Membrane</location>
        <topology evidence="1">Multi-pass membrane protein</topology>
    </subcellularLocation>
</comment>
<dbReference type="CDD" id="cd17325">
    <property type="entry name" value="MFS_MdtG_SLC18_like"/>
    <property type="match status" value="1"/>
</dbReference>
<feature type="transmembrane region" description="Helical" evidence="7">
    <location>
        <begin position="222"/>
        <end position="248"/>
    </location>
</feature>
<dbReference type="InterPro" id="IPR011701">
    <property type="entry name" value="MFS"/>
</dbReference>
<dbReference type="PROSITE" id="PS00141">
    <property type="entry name" value="ASP_PROTEASE"/>
    <property type="match status" value="1"/>
</dbReference>